<evidence type="ECO:0000313" key="2">
    <source>
        <dbReference type="Proteomes" id="UP001060085"/>
    </source>
</evidence>
<organism evidence="1 2">
    <name type="scientific">Catharanthus roseus</name>
    <name type="common">Madagascar periwinkle</name>
    <name type="synonym">Vinca rosea</name>
    <dbReference type="NCBI Taxonomy" id="4058"/>
    <lineage>
        <taxon>Eukaryota</taxon>
        <taxon>Viridiplantae</taxon>
        <taxon>Streptophyta</taxon>
        <taxon>Embryophyta</taxon>
        <taxon>Tracheophyta</taxon>
        <taxon>Spermatophyta</taxon>
        <taxon>Magnoliopsida</taxon>
        <taxon>eudicotyledons</taxon>
        <taxon>Gunneridae</taxon>
        <taxon>Pentapetalae</taxon>
        <taxon>asterids</taxon>
        <taxon>lamiids</taxon>
        <taxon>Gentianales</taxon>
        <taxon>Apocynaceae</taxon>
        <taxon>Rauvolfioideae</taxon>
        <taxon>Vinceae</taxon>
        <taxon>Catharanthinae</taxon>
        <taxon>Catharanthus</taxon>
    </lineage>
</organism>
<evidence type="ECO:0000313" key="1">
    <source>
        <dbReference type="EMBL" id="KAI5674292.1"/>
    </source>
</evidence>
<comment type="caution">
    <text evidence="1">The sequence shown here is derived from an EMBL/GenBank/DDBJ whole genome shotgun (WGS) entry which is preliminary data.</text>
</comment>
<name>A0ACC0BNX7_CATRO</name>
<reference evidence="2" key="1">
    <citation type="journal article" date="2023" name="Nat. Plants">
        <title>Single-cell RNA sequencing provides a high-resolution roadmap for understanding the multicellular compartmentation of specialized metabolism.</title>
        <authorList>
            <person name="Sun S."/>
            <person name="Shen X."/>
            <person name="Li Y."/>
            <person name="Li Y."/>
            <person name="Wang S."/>
            <person name="Li R."/>
            <person name="Zhang H."/>
            <person name="Shen G."/>
            <person name="Guo B."/>
            <person name="Wei J."/>
            <person name="Xu J."/>
            <person name="St-Pierre B."/>
            <person name="Chen S."/>
            <person name="Sun C."/>
        </authorList>
    </citation>
    <scope>NUCLEOTIDE SEQUENCE [LARGE SCALE GENOMIC DNA]</scope>
</reference>
<proteinExistence type="predicted"/>
<dbReference type="Proteomes" id="UP001060085">
    <property type="component" value="Linkage Group LG03"/>
</dbReference>
<dbReference type="EMBL" id="CM044703">
    <property type="protein sequence ID" value="KAI5674292.1"/>
    <property type="molecule type" value="Genomic_DNA"/>
</dbReference>
<keyword evidence="2" id="KW-1185">Reference proteome</keyword>
<protein>
    <submittedName>
        <fullName evidence="1">Uncharacterized protein</fullName>
    </submittedName>
</protein>
<accession>A0ACC0BNX7</accession>
<gene>
    <name evidence="1" type="ORF">M9H77_14656</name>
</gene>
<sequence length="298" mass="33149">MDPESLATTTTNAPRKVKFAPKGPPRRDQKTVVTKVEKVENDVDAAQAQELLRRFNEGSNRVKPKAERKGGHTQVAFGYGGSSTTINSYGFPQGLNKHHHPFPGGSGADNRPQKEYKEPWDYYSNYPVGLPLRRPYSGNPEFLDEEEFGEATETLVYDECSTKPALELGLMGEDEEERMIFLQLPASMPMIRPPDKESNETSNNPKSSKNAGPRQKVYQFNKLPAGYMGKLLVYKSGAVKLKLGDNLYDVSEGLDCLFSQDVIAVNTEEKFCCSIGELNRRAVITPDVDHILDGISDL</sequence>